<feature type="domain" description="RING-type" evidence="10">
    <location>
        <begin position="362"/>
        <end position="403"/>
    </location>
</feature>
<dbReference type="InterPro" id="IPR029040">
    <property type="entry name" value="RPABC4/Spt4"/>
</dbReference>
<evidence type="ECO:0000256" key="7">
    <source>
        <dbReference type="ARBA" id="ARBA00022833"/>
    </source>
</evidence>
<keyword evidence="5 8" id="KW-0863">Zinc-finger</keyword>
<feature type="compositionally biased region" description="Basic and acidic residues" evidence="9">
    <location>
        <begin position="164"/>
        <end position="200"/>
    </location>
</feature>
<dbReference type="SUPFAM" id="SSF63393">
    <property type="entry name" value="RNA polymerase subunits"/>
    <property type="match status" value="1"/>
</dbReference>
<dbReference type="CDD" id="cd16667">
    <property type="entry name" value="RING-H2_RNF126-like"/>
    <property type="match status" value="1"/>
</dbReference>
<evidence type="ECO:0000259" key="10">
    <source>
        <dbReference type="PROSITE" id="PS50089"/>
    </source>
</evidence>
<comment type="caution">
    <text evidence="11">The sequence shown here is derived from an EMBL/GenBank/DDBJ whole genome shotgun (WGS) entry which is preliminary data.</text>
</comment>
<keyword evidence="3" id="KW-0808">Transferase</keyword>
<dbReference type="AlphaFoldDB" id="A0A388L5E0"/>
<dbReference type="GO" id="GO:0008270">
    <property type="term" value="F:zinc ion binding"/>
    <property type="evidence" value="ECO:0007669"/>
    <property type="project" value="UniProtKB-KW"/>
</dbReference>
<dbReference type="PANTHER" id="PTHR15710:SF242">
    <property type="entry name" value="OS06G0633500 PROTEIN"/>
    <property type="match status" value="1"/>
</dbReference>
<dbReference type="SMART" id="SM00184">
    <property type="entry name" value="RING"/>
    <property type="match status" value="1"/>
</dbReference>
<protein>
    <recommendedName>
        <fullName evidence="2">RING-type E3 ubiquitin transferase</fullName>
        <ecNumber evidence="2">2.3.2.27</ecNumber>
    </recommendedName>
</protein>
<accession>A0A388L5E0</accession>
<feature type="compositionally biased region" description="Polar residues" evidence="9">
    <location>
        <begin position="143"/>
        <end position="155"/>
    </location>
</feature>
<dbReference type="OrthoDB" id="8062037at2759"/>
<evidence type="ECO:0000313" key="11">
    <source>
        <dbReference type="EMBL" id="GBG77521.1"/>
    </source>
</evidence>
<dbReference type="GO" id="GO:0005737">
    <property type="term" value="C:cytoplasm"/>
    <property type="evidence" value="ECO:0007669"/>
    <property type="project" value="TreeGrafter"/>
</dbReference>
<dbReference type="GO" id="GO:0061630">
    <property type="term" value="F:ubiquitin protein ligase activity"/>
    <property type="evidence" value="ECO:0007669"/>
    <property type="project" value="UniProtKB-EC"/>
</dbReference>
<evidence type="ECO:0000256" key="6">
    <source>
        <dbReference type="ARBA" id="ARBA00022786"/>
    </source>
</evidence>
<dbReference type="Gramene" id="GBG77521">
    <property type="protein sequence ID" value="GBG77521"/>
    <property type="gene ID" value="CBR_g23965"/>
</dbReference>
<reference evidence="11 12" key="1">
    <citation type="journal article" date="2018" name="Cell">
        <title>The Chara Genome: Secondary Complexity and Implications for Plant Terrestrialization.</title>
        <authorList>
            <person name="Nishiyama T."/>
            <person name="Sakayama H."/>
            <person name="Vries J.D."/>
            <person name="Buschmann H."/>
            <person name="Saint-Marcoux D."/>
            <person name="Ullrich K.K."/>
            <person name="Haas F.B."/>
            <person name="Vanderstraeten L."/>
            <person name="Becker D."/>
            <person name="Lang D."/>
            <person name="Vosolsobe S."/>
            <person name="Rombauts S."/>
            <person name="Wilhelmsson P.K.I."/>
            <person name="Janitza P."/>
            <person name="Kern R."/>
            <person name="Heyl A."/>
            <person name="Rumpler F."/>
            <person name="Villalobos L.I.A.C."/>
            <person name="Clay J.M."/>
            <person name="Skokan R."/>
            <person name="Toyoda A."/>
            <person name="Suzuki Y."/>
            <person name="Kagoshima H."/>
            <person name="Schijlen E."/>
            <person name="Tajeshwar N."/>
            <person name="Catarino B."/>
            <person name="Hetherington A.J."/>
            <person name="Saltykova A."/>
            <person name="Bonnot C."/>
            <person name="Breuninger H."/>
            <person name="Symeonidi A."/>
            <person name="Radhakrishnan G.V."/>
            <person name="Van Nieuwerburgh F."/>
            <person name="Deforce D."/>
            <person name="Chang C."/>
            <person name="Karol K.G."/>
            <person name="Hedrich R."/>
            <person name="Ulvskov P."/>
            <person name="Glockner G."/>
            <person name="Delwiche C.F."/>
            <person name="Petrasek J."/>
            <person name="Van de Peer Y."/>
            <person name="Friml J."/>
            <person name="Beilby M."/>
            <person name="Dolan L."/>
            <person name="Kohara Y."/>
            <person name="Sugano S."/>
            <person name="Fujiyama A."/>
            <person name="Delaux P.-M."/>
            <person name="Quint M."/>
            <person name="TheiBen G."/>
            <person name="Hagemann M."/>
            <person name="Harholt J."/>
            <person name="Dunand C."/>
            <person name="Zachgo S."/>
            <person name="Langdale J."/>
            <person name="Maumus F."/>
            <person name="Straeten D.V.D."/>
            <person name="Gould S.B."/>
            <person name="Rensing S.A."/>
        </authorList>
    </citation>
    <scope>NUCLEOTIDE SEQUENCE [LARGE SCALE GENOMIC DNA]</scope>
    <source>
        <strain evidence="11 12">S276</strain>
    </source>
</reference>
<dbReference type="GO" id="GO:0016567">
    <property type="term" value="P:protein ubiquitination"/>
    <property type="evidence" value="ECO:0007669"/>
    <property type="project" value="TreeGrafter"/>
</dbReference>
<dbReference type="SUPFAM" id="SSF57850">
    <property type="entry name" value="RING/U-box"/>
    <property type="match status" value="1"/>
</dbReference>
<dbReference type="InterPro" id="IPR001841">
    <property type="entry name" value="Znf_RING"/>
</dbReference>
<evidence type="ECO:0000256" key="1">
    <source>
        <dbReference type="ARBA" id="ARBA00000900"/>
    </source>
</evidence>
<dbReference type="Pfam" id="PF14369">
    <property type="entry name" value="Zn_ribbon_19"/>
    <property type="match status" value="1"/>
</dbReference>
<dbReference type="EC" id="2.3.2.27" evidence="2"/>
<keyword evidence="6" id="KW-0833">Ubl conjugation pathway</keyword>
<keyword evidence="12" id="KW-1185">Reference proteome</keyword>
<dbReference type="FunFam" id="3.30.40.10:FF:000022">
    <property type="entry name" value="E3 ubiquitin-protein ligase RING1-like"/>
    <property type="match status" value="1"/>
</dbReference>
<dbReference type="PANTHER" id="PTHR15710">
    <property type="entry name" value="E3 UBIQUITIN-PROTEIN LIGASE PRAJA"/>
    <property type="match status" value="1"/>
</dbReference>
<dbReference type="Pfam" id="PF13639">
    <property type="entry name" value="zf-RING_2"/>
    <property type="match status" value="1"/>
</dbReference>
<evidence type="ECO:0000256" key="4">
    <source>
        <dbReference type="ARBA" id="ARBA00022723"/>
    </source>
</evidence>
<evidence type="ECO:0000313" key="12">
    <source>
        <dbReference type="Proteomes" id="UP000265515"/>
    </source>
</evidence>
<comment type="catalytic activity">
    <reaction evidence="1">
        <text>S-ubiquitinyl-[E2 ubiquitin-conjugating enzyme]-L-cysteine + [acceptor protein]-L-lysine = [E2 ubiquitin-conjugating enzyme]-L-cysteine + N(6)-ubiquitinyl-[acceptor protein]-L-lysine.</text>
        <dbReference type="EC" id="2.3.2.27"/>
    </reaction>
</comment>
<dbReference type="InterPro" id="IPR013083">
    <property type="entry name" value="Znf_RING/FYVE/PHD"/>
</dbReference>
<organism evidence="11 12">
    <name type="scientific">Chara braunii</name>
    <name type="common">Braun's stonewort</name>
    <dbReference type="NCBI Taxonomy" id="69332"/>
    <lineage>
        <taxon>Eukaryota</taxon>
        <taxon>Viridiplantae</taxon>
        <taxon>Streptophyta</taxon>
        <taxon>Charophyceae</taxon>
        <taxon>Charales</taxon>
        <taxon>Characeae</taxon>
        <taxon>Chara</taxon>
    </lineage>
</organism>
<dbReference type="Gene3D" id="3.30.40.10">
    <property type="entry name" value="Zinc/RING finger domain, C3HC4 (zinc finger)"/>
    <property type="match status" value="1"/>
</dbReference>
<name>A0A388L5E0_CHABU</name>
<sequence>MADPNQQEEAAANMSAGGAPVPASVESAPPPPEVPELAYWCYQCRREVNVAANGEVVCPTCGSGFLEDMTTADMGGALPGQRALLQGQQTRHLRWGLAGLPPTRLIRILQLLSADNAAAAAAADAMETGPGTGGEASRREAGSTPSEGTPISEASPSEGGAGAQRRERTGLSADRSEAEVGTESSDRPRRRLGERTEGRLRWLTVERAGSRPAAVPGSTEGRSADDNAAAEPMEDVTGPEGRVARIRNSDDEYEEINDAEMEDAENGEASRVDRLSGDNFFVLMQNLIGRNYQLQVIFPAADIVGNPGDYLDSRGFEQWLNQIAENDSARKGAPPAAKDVVDALPTILIDGGESSRHTPVQCAVCKERLEVGSEAKQLPCMHLYHSACIFPWLALRNTCPVCRLELRTDDMDYEERRRWRRDRGDGDGEEGSDRGGGEDGPAHASGGQRSANSGRESGESGGDDGPRGGAGGSSGRSRQESGGRVEEAEAGCTTAMPAAQQCGGGESSPTMPLVVAGSDRTRELGKVDRFLPNRRKRNASRRPEGGHE</sequence>
<dbReference type="Proteomes" id="UP000265515">
    <property type="component" value="Unassembled WGS sequence"/>
</dbReference>
<feature type="compositionally biased region" description="Basic and acidic residues" evidence="9">
    <location>
        <begin position="420"/>
        <end position="441"/>
    </location>
</feature>
<feature type="compositionally biased region" description="Basic and acidic residues" evidence="9">
    <location>
        <begin position="477"/>
        <end position="487"/>
    </location>
</feature>
<keyword evidence="4" id="KW-0479">Metal-binding</keyword>
<evidence type="ECO:0000256" key="2">
    <source>
        <dbReference type="ARBA" id="ARBA00012483"/>
    </source>
</evidence>
<feature type="compositionally biased region" description="Basic and acidic residues" evidence="9">
    <location>
        <begin position="519"/>
        <end position="531"/>
    </location>
</feature>
<evidence type="ECO:0000256" key="8">
    <source>
        <dbReference type="PROSITE-ProRule" id="PRU00175"/>
    </source>
</evidence>
<gene>
    <name evidence="11" type="ORF">CBR_g23965</name>
</gene>
<evidence type="ECO:0000256" key="9">
    <source>
        <dbReference type="SAM" id="MobiDB-lite"/>
    </source>
</evidence>
<feature type="region of interest" description="Disordered" evidence="9">
    <location>
        <begin position="1"/>
        <end position="30"/>
    </location>
</feature>
<feature type="region of interest" description="Disordered" evidence="9">
    <location>
        <begin position="420"/>
        <end position="548"/>
    </location>
</feature>
<dbReference type="EMBL" id="BFEA01000269">
    <property type="protein sequence ID" value="GBG77521.1"/>
    <property type="molecule type" value="Genomic_DNA"/>
</dbReference>
<evidence type="ECO:0000256" key="3">
    <source>
        <dbReference type="ARBA" id="ARBA00022679"/>
    </source>
</evidence>
<dbReference type="PROSITE" id="PS50089">
    <property type="entry name" value="ZF_RING_2"/>
    <property type="match status" value="1"/>
</dbReference>
<keyword evidence="7" id="KW-0862">Zinc</keyword>
<feature type="region of interest" description="Disordered" evidence="9">
    <location>
        <begin position="123"/>
        <end position="241"/>
    </location>
</feature>
<dbReference type="InterPro" id="IPR039525">
    <property type="entry name" value="RNF126-like_zinc-ribbon"/>
</dbReference>
<proteinExistence type="predicted"/>
<dbReference type="STRING" id="69332.A0A388L5E0"/>
<evidence type="ECO:0000256" key="5">
    <source>
        <dbReference type="ARBA" id="ARBA00022771"/>
    </source>
</evidence>